<evidence type="ECO:0000313" key="4">
    <source>
        <dbReference type="Proteomes" id="UP000323075"/>
    </source>
</evidence>
<evidence type="ECO:0000313" key="1">
    <source>
        <dbReference type="EMBL" id="QCC43768.1"/>
    </source>
</evidence>
<dbReference type="Proteomes" id="UP000323075">
    <property type="component" value="Unassembled WGS sequence"/>
</dbReference>
<proteinExistence type="predicted"/>
<dbReference type="Pfam" id="PF24455">
    <property type="entry name" value="DUF7571"/>
    <property type="match status" value="1"/>
</dbReference>
<dbReference type="GeneID" id="62885568"/>
<dbReference type="RefSeq" id="WP_136360916.1">
    <property type="nucleotide sequence ID" value="NZ_VRYN01000001.1"/>
</dbReference>
<evidence type="ECO:0000313" key="2">
    <source>
        <dbReference type="EMBL" id="TYO82265.1"/>
    </source>
</evidence>
<dbReference type="Proteomes" id="UP000296216">
    <property type="component" value="Chromosome"/>
</dbReference>
<dbReference type="EMBL" id="CP038631">
    <property type="protein sequence ID" value="QCC43768.1"/>
    <property type="molecule type" value="Genomic_DNA"/>
</dbReference>
<sequence length="88" mass="9488">MQPCHNCQSVIDEYTLDKQLDGLRELTVDDFNLCADCVTVVDDACVTCGGAVYVPESATKPPHYCPACRADLLAGGHDPGWRSDVVSD</sequence>
<accession>A0A4D6GTL2</accession>
<reference evidence="1" key="3">
    <citation type="journal article" name="MicrobiologyOpen">
        <title>Whole-genome comparison between the type strain of Halobacterium salinarum (DSM 3754(T)) and the laboratory strains R1 and NRC-1.</title>
        <authorList>
            <person name="Pfeiffer F."/>
            <person name="Losensky G."/>
            <person name="Marchfelder A."/>
            <person name="Habermann B."/>
            <person name="Dyall-Smith M."/>
        </authorList>
    </citation>
    <scope>NUCLEOTIDE SEQUENCE</scope>
    <source>
        <strain evidence="1">91-R6</strain>
    </source>
</reference>
<gene>
    <name evidence="2" type="ORF">APQ99_00784</name>
    <name evidence="1" type="ORF">HBSAL_00105</name>
</gene>
<protein>
    <submittedName>
        <fullName evidence="1">Small CPxCG-related zinc finger protein</fullName>
    </submittedName>
</protein>
<evidence type="ECO:0000313" key="3">
    <source>
        <dbReference type="Proteomes" id="UP000296216"/>
    </source>
</evidence>
<name>A0A4D6GTL2_HALS9</name>
<dbReference type="AlphaFoldDB" id="A0A4D6GTL2"/>
<organism evidence="1 3">
    <name type="scientific">Halobacterium salinarum (strain ATCC 33171 / DSM 3754 / JCM 8978 / NBRC 102687 / NCIMB 764 / 91-R6)</name>
    <dbReference type="NCBI Taxonomy" id="2597657"/>
    <lineage>
        <taxon>Archaea</taxon>
        <taxon>Methanobacteriati</taxon>
        <taxon>Methanobacteriota</taxon>
        <taxon>Stenosarchaea group</taxon>
        <taxon>Halobacteria</taxon>
        <taxon>Halobacteriales</taxon>
        <taxon>Halobacteriaceae</taxon>
        <taxon>Halobacterium</taxon>
    </lineage>
</organism>
<reference evidence="2 4" key="2">
    <citation type="submission" date="2019-07" db="EMBL/GenBank/DDBJ databases">
        <title>Genomic Encyclopedia of Archaeal and Bacterial Type Strains, Phase II (KMG-II): from individual species to whole genera.</title>
        <authorList>
            <person name="Goeker M."/>
        </authorList>
    </citation>
    <scope>NUCLEOTIDE SEQUENCE [LARGE SCALE GENOMIC DNA]</scope>
    <source>
        <strain evidence="2 4">DSM 3754</strain>
    </source>
</reference>
<dbReference type="InterPro" id="IPR055993">
    <property type="entry name" value="DUF7571"/>
</dbReference>
<reference evidence="1 3" key="1">
    <citation type="journal article" date="2019" name="Microbiol. Resour. Announc.">
        <title>The Genome Sequence of the Halobacterium salinarum Type Strain Is Closely Related to That of Laboratory Strains NRC-1 and R1.</title>
        <authorList>
            <person name="Pfeiffer F."/>
            <person name="Marchfelder A."/>
            <person name="Habermann B."/>
            <person name="Dyall-Smith M.L."/>
        </authorList>
    </citation>
    <scope>NUCLEOTIDE SEQUENCE [LARGE SCALE GENOMIC DNA]</scope>
    <source>
        <strain evidence="1">91-R6</strain>
        <strain evidence="3">ATCC 33171 / DSM 3754 / JCM 8978 / NBRC 102687 / NCIMB 764 / 91-R6</strain>
    </source>
</reference>
<dbReference type="EMBL" id="VRYN01000001">
    <property type="protein sequence ID" value="TYO82265.1"/>
    <property type="molecule type" value="Genomic_DNA"/>
</dbReference>